<dbReference type="InterPro" id="IPR050097">
    <property type="entry name" value="Ferredoxin-NADP_redctase_2"/>
</dbReference>
<dbReference type="PANTHER" id="PTHR48105">
    <property type="entry name" value="THIOREDOXIN REDUCTASE 1-RELATED-RELATED"/>
    <property type="match status" value="1"/>
</dbReference>
<evidence type="ECO:0000313" key="6">
    <source>
        <dbReference type="EMBL" id="QCQ74201.1"/>
    </source>
</evidence>
<dbReference type="InterPro" id="IPR036188">
    <property type="entry name" value="FAD/NAD-bd_sf"/>
</dbReference>
<dbReference type="Pfam" id="PF07992">
    <property type="entry name" value="Pyr_redox_2"/>
    <property type="match status" value="1"/>
</dbReference>
<reference evidence="6 9" key="3">
    <citation type="submission" date="2019-04" db="EMBL/GenBank/DDBJ databases">
        <title>Methylomes of two halophilic Archaea, Haloarcula marismortui and Haloferax mediterranei.</title>
        <authorList>
            <person name="DasSarma S."/>
            <person name="DasSarma P."/>
            <person name="DasSarma S."/>
            <person name="Fomenkov A."/>
            <person name="Vincze T."/>
            <person name="Anton B.P."/>
            <person name="Roberts R.J."/>
        </authorList>
    </citation>
    <scope>NUCLEOTIDE SEQUENCE [LARGE SCALE GENOMIC DNA]</scope>
    <source>
        <strain evidence="6">ATCC 33500</strain>
        <strain evidence="9">ATCC 33500 / DSM 1411 / JCM 8866 / NBRC 14739 / NCIMB 2177 / R-4</strain>
    </source>
</reference>
<dbReference type="OrthoDB" id="214187at2157"/>
<dbReference type="PRINTS" id="PR00469">
    <property type="entry name" value="PNDRDTASEII"/>
</dbReference>
<organism evidence="5 7">
    <name type="scientific">Haloferax mediterranei (strain ATCC 33500 / DSM 1411 / JCM 8866 / NBRC 14739 / NCIMB 2177 / R-4)</name>
    <name type="common">Halobacterium mediterranei</name>
    <dbReference type="NCBI Taxonomy" id="523841"/>
    <lineage>
        <taxon>Archaea</taxon>
        <taxon>Methanobacteriati</taxon>
        <taxon>Methanobacteriota</taxon>
        <taxon>Stenosarchaea group</taxon>
        <taxon>Halobacteria</taxon>
        <taxon>Halobacteriales</taxon>
        <taxon>Haloferacaceae</taxon>
        <taxon>Haloferax</taxon>
    </lineage>
</organism>
<evidence type="ECO:0000313" key="4">
    <source>
        <dbReference type="EMBL" id="AHZ22934.1"/>
    </source>
</evidence>
<keyword evidence="7" id="KW-1185">Reference proteome</keyword>
<dbReference type="EMBL" id="CP007551">
    <property type="protein sequence ID" value="AHZ22934.1"/>
    <property type="molecule type" value="Genomic_DNA"/>
</dbReference>
<dbReference type="EMBL" id="CP039139">
    <property type="protein sequence ID" value="QCQ74201.1"/>
    <property type="molecule type" value="Genomic_DNA"/>
</dbReference>
<evidence type="ECO:0000313" key="8">
    <source>
        <dbReference type="Proteomes" id="UP000027075"/>
    </source>
</evidence>
<reference evidence="4 8" key="2">
    <citation type="submission" date="2014-04" db="EMBL/GenBank/DDBJ databases">
        <title>Transcriptional profiles of Haloferax mediterranei on the basis of nitrogen availability.</title>
        <authorList>
            <person name="Bautista V."/>
        </authorList>
    </citation>
    <scope>NUCLEOTIDE SEQUENCE [LARGE SCALE GENOMIC DNA]</scope>
    <source>
        <strain evidence="4">ATCC 33500</strain>
        <strain evidence="8">ATCC 33500 / DSM 1411 / JCM 8866 / NBRC 14739 / NCIMB 2177 / R-4</strain>
    </source>
</reference>
<evidence type="ECO:0000313" key="5">
    <source>
        <dbReference type="EMBL" id="ELZ99859.1"/>
    </source>
</evidence>
<dbReference type="PaxDb" id="523841-HFX_1841"/>
<gene>
    <name evidence="4" type="ORF">BM92_09930</name>
    <name evidence="5" type="ORF">C439_11008</name>
    <name evidence="6" type="ORF">E6P09_02485</name>
</gene>
<dbReference type="Proteomes" id="UP000027075">
    <property type="component" value="Chromosome"/>
</dbReference>
<dbReference type="SUPFAM" id="SSF51905">
    <property type="entry name" value="FAD/NAD(P)-binding domain"/>
    <property type="match status" value="1"/>
</dbReference>
<evidence type="ECO:0000256" key="2">
    <source>
        <dbReference type="ARBA" id="ARBA00023002"/>
    </source>
</evidence>
<dbReference type="RefSeq" id="WP_004059132.1">
    <property type="nucleotide sequence ID" value="NC_017941.2"/>
</dbReference>
<name>M0IWL1_HALMT</name>
<evidence type="ECO:0000259" key="3">
    <source>
        <dbReference type="Pfam" id="PF07992"/>
    </source>
</evidence>
<proteinExistence type="predicted"/>
<evidence type="ECO:0000313" key="9">
    <source>
        <dbReference type="Proteomes" id="UP000299011"/>
    </source>
</evidence>
<evidence type="ECO:0000313" key="7">
    <source>
        <dbReference type="Proteomes" id="UP000011603"/>
    </source>
</evidence>
<dbReference type="EMBL" id="AOLO01000009">
    <property type="protein sequence ID" value="ELZ99859.1"/>
    <property type="molecule type" value="Genomic_DNA"/>
</dbReference>
<dbReference type="AlphaFoldDB" id="M0IWL1"/>
<dbReference type="GeneID" id="40155248"/>
<dbReference type="GO" id="GO:0016491">
    <property type="term" value="F:oxidoreductase activity"/>
    <property type="evidence" value="ECO:0007669"/>
    <property type="project" value="UniProtKB-KW"/>
</dbReference>
<dbReference type="Gene3D" id="3.50.50.60">
    <property type="entry name" value="FAD/NAD(P)-binding domain"/>
    <property type="match status" value="1"/>
</dbReference>
<feature type="domain" description="FAD/NAD(P)-binding" evidence="3">
    <location>
        <begin position="26"/>
        <end position="131"/>
    </location>
</feature>
<dbReference type="PATRIC" id="fig|523841.21.peg.2225"/>
<accession>M0IWL1</accession>
<dbReference type="Proteomes" id="UP000011603">
    <property type="component" value="Unassembled WGS sequence"/>
</dbReference>
<keyword evidence="1" id="KW-0285">Flavoprotein</keyword>
<reference evidence="5 7" key="1">
    <citation type="journal article" date="2014" name="PLoS Genet.">
        <title>Phylogenetically driven sequencing of extremely halophilic archaea reveals strategies for static and dynamic osmo-response.</title>
        <authorList>
            <person name="Becker E.A."/>
            <person name="Seitzer P.M."/>
            <person name="Tritt A."/>
            <person name="Larsen D."/>
            <person name="Krusor M."/>
            <person name="Yao A.I."/>
            <person name="Wu D."/>
            <person name="Madern D."/>
            <person name="Eisen J.A."/>
            <person name="Darling A.E."/>
            <person name="Facciotti M.T."/>
        </authorList>
    </citation>
    <scope>NUCLEOTIDE SEQUENCE [LARGE SCALE GENOMIC DNA]</scope>
    <source>
        <strain evidence="5">ATCC 33500</strain>
        <strain evidence="7">ATCC 33500 / DSM 1411 / JCM 8866 / NBRC 14739 / NCIMB 2177 / R-4</strain>
    </source>
</reference>
<dbReference type="InterPro" id="IPR023753">
    <property type="entry name" value="FAD/NAD-binding_dom"/>
</dbReference>
<sequence>MTSTDPGEVTAVDDTGDTSELTDTVDVVIVGGGPSGCAAAVFTARYGLDTVVFDRGKSAFRRCAYLENYLGFPAGIGVDTFSQLMHEHVAEAGADYVQDMVESVDYADGEPRFIVETQDGRRVETDQVVAAAWYDGEYLRGLDGDDAMFELHDHHGEEHEHFDSSYADDNGRTPVDGLYVAAPSGARNAQVGIAAGHGAHVARCLLEDHRSEQGFPGDLAAHYDWLRPDSEFQGEWSDRDRWHEWFDNQIPNDTDIADDTVTDLRESYIDRAFETRRTDAEVEEAESRGLRRLVETIGTERVLDAIPDETLHSYHREHELGGAES</sequence>
<keyword evidence="2" id="KW-0560">Oxidoreductase</keyword>
<dbReference type="Proteomes" id="UP000299011">
    <property type="component" value="Chromosome"/>
</dbReference>
<evidence type="ECO:0000256" key="1">
    <source>
        <dbReference type="ARBA" id="ARBA00022630"/>
    </source>
</evidence>
<protein>
    <submittedName>
        <fullName evidence="6">NAD(P)/FAD-dependent oxidoreductase</fullName>
    </submittedName>
    <submittedName>
        <fullName evidence="5">Oxidoreductase (Thioredoxin-disulfide reductase-like protein)</fullName>
    </submittedName>
    <submittedName>
        <fullName evidence="4">Thioredoxin reductase</fullName>
    </submittedName>
</protein>